<accession>A0A1Y3UIU5</accession>
<dbReference type="GO" id="GO:0005829">
    <property type="term" value="C:cytosol"/>
    <property type="evidence" value="ECO:0007669"/>
    <property type="project" value="TreeGrafter"/>
</dbReference>
<evidence type="ECO:0000313" key="2">
    <source>
        <dbReference type="Proteomes" id="UP000196503"/>
    </source>
</evidence>
<dbReference type="SFLD" id="SFLDS00003">
    <property type="entry name" value="Haloacid_Dehalogenase"/>
    <property type="match status" value="1"/>
</dbReference>
<evidence type="ECO:0008006" key="3">
    <source>
        <dbReference type="Google" id="ProtNLM"/>
    </source>
</evidence>
<dbReference type="InterPro" id="IPR036412">
    <property type="entry name" value="HAD-like_sf"/>
</dbReference>
<protein>
    <recommendedName>
        <fullName evidence="3">Hydrolase</fullName>
    </recommendedName>
</protein>
<dbReference type="RefSeq" id="WP_047342628.1">
    <property type="nucleotide sequence ID" value="NZ_CP010059.1"/>
</dbReference>
<dbReference type="PANTHER" id="PTHR43434">
    <property type="entry name" value="PHOSPHOGLYCOLATE PHOSPHATASE"/>
    <property type="match status" value="1"/>
</dbReference>
<evidence type="ECO:0000313" key="1">
    <source>
        <dbReference type="EMBL" id="OUZ14746.1"/>
    </source>
</evidence>
<dbReference type="Pfam" id="PF13419">
    <property type="entry name" value="HAD_2"/>
    <property type="match status" value="1"/>
</dbReference>
<proteinExistence type="predicted"/>
<dbReference type="GO" id="GO:0004713">
    <property type="term" value="F:protein tyrosine kinase activity"/>
    <property type="evidence" value="ECO:0007669"/>
    <property type="project" value="TreeGrafter"/>
</dbReference>
<dbReference type="InterPro" id="IPR050155">
    <property type="entry name" value="HAD-like_hydrolase_sf"/>
</dbReference>
<comment type="caution">
    <text evidence="1">The sequence shown here is derived from an EMBL/GenBank/DDBJ whole genome shotgun (WGS) entry which is preliminary data.</text>
</comment>
<dbReference type="InterPro" id="IPR041492">
    <property type="entry name" value="HAD_2"/>
</dbReference>
<dbReference type="InterPro" id="IPR023214">
    <property type="entry name" value="HAD_sf"/>
</dbReference>
<dbReference type="Proteomes" id="UP000196503">
    <property type="component" value="Unassembled WGS sequence"/>
</dbReference>
<dbReference type="PANTHER" id="PTHR43434:SF20">
    <property type="entry name" value="5'-NUCLEOTIDASE"/>
    <property type="match status" value="1"/>
</dbReference>
<dbReference type="Gene3D" id="3.40.50.1000">
    <property type="entry name" value="HAD superfamily/HAD-like"/>
    <property type="match status" value="1"/>
</dbReference>
<dbReference type="EMBL" id="NIBL01000003">
    <property type="protein sequence ID" value="OUZ14746.1"/>
    <property type="molecule type" value="Genomic_DNA"/>
</dbReference>
<organism evidence="1 2">
    <name type="scientific">Enterococcus cecorum</name>
    <dbReference type="NCBI Taxonomy" id="44008"/>
    <lineage>
        <taxon>Bacteria</taxon>
        <taxon>Bacillati</taxon>
        <taxon>Bacillota</taxon>
        <taxon>Bacilli</taxon>
        <taxon>Lactobacillales</taxon>
        <taxon>Enterococcaceae</taxon>
        <taxon>Enterococcus</taxon>
    </lineage>
</organism>
<dbReference type="SFLD" id="SFLDG01129">
    <property type="entry name" value="C1.5:_HAD__Beta-PGM__Phosphata"/>
    <property type="match status" value="1"/>
</dbReference>
<dbReference type="AlphaFoldDB" id="A0A1Y3UIU5"/>
<sequence>MNSQTKIKALFFDFDGTIVDSSKSIFASIQYAMQQLNQPPLDEKMLVTFVGPPLLDSFLRIGLTTNLANEAVLKYREYYQDHMHFVQLYPQMKEVLAQLKDSYQLYIASSKPEVFVKKIARLIDVDQYFTAIYGADLEGKRAKKSQVIAYALSENPNLEPSTIRMIGDRSHDCLGANENKIASIGVTYGFGSKEELEDAGATEIVTSPTQLLEIL</sequence>
<dbReference type="SUPFAM" id="SSF56784">
    <property type="entry name" value="HAD-like"/>
    <property type="match status" value="1"/>
</dbReference>
<reference evidence="1 2" key="1">
    <citation type="submission" date="2017-05" db="EMBL/GenBank/DDBJ databases">
        <title>The Genome Sequence of Enterococcus faecium 2D5_DIV0622.</title>
        <authorList>
            <consortium name="The Broad Institute Genomics Platform"/>
            <consortium name="The Broad Institute Genomic Center for Infectious Diseases"/>
            <person name="Earl A."/>
            <person name="Manson A."/>
            <person name="Schwartman J."/>
            <person name="Gilmore M."/>
            <person name="Abouelleil A."/>
            <person name="Cao P."/>
            <person name="Chapman S."/>
            <person name="Cusick C."/>
            <person name="Shea T."/>
            <person name="Young S."/>
            <person name="Neafsey D."/>
            <person name="Nusbaum C."/>
            <person name="Birren B."/>
        </authorList>
    </citation>
    <scope>NUCLEOTIDE SEQUENCE [LARGE SCALE GENOMIC DNA]</scope>
    <source>
        <strain evidence="1 2">2D5_DIV0622</strain>
    </source>
</reference>
<name>A0A1Y3UIU5_9ENTE</name>
<dbReference type="Gene3D" id="1.10.150.240">
    <property type="entry name" value="Putative phosphatase, domain 2"/>
    <property type="match status" value="1"/>
</dbReference>
<gene>
    <name evidence="1" type="ORF">A5869_001849</name>
</gene>
<dbReference type="InterPro" id="IPR023198">
    <property type="entry name" value="PGP-like_dom2"/>
</dbReference>